<dbReference type="EMBL" id="ASGP02000008">
    <property type="protein sequence ID" value="KAH9493626.1"/>
    <property type="molecule type" value="Genomic_DNA"/>
</dbReference>
<name>A0A922HHQ1_DERFA</name>
<reference evidence="1" key="2">
    <citation type="journal article" date="2022" name="Res Sq">
        <title>Comparative Genomics Reveals Insights into the Divergent Evolution of Astigmatic Mites and Household Pest Adaptations.</title>
        <authorList>
            <person name="Xiong Q."/>
            <person name="Wan A.T.-Y."/>
            <person name="Liu X.-Y."/>
            <person name="Fung C.S.-H."/>
            <person name="Xiao X."/>
            <person name="Malainual N."/>
            <person name="Hou J."/>
            <person name="Wang L."/>
            <person name="Wang M."/>
            <person name="Yang K."/>
            <person name="Cui Y."/>
            <person name="Leung E."/>
            <person name="Nong W."/>
            <person name="Shin S.-K."/>
            <person name="Au S."/>
            <person name="Jeong K.Y."/>
            <person name="Chew F.T."/>
            <person name="Hui J."/>
            <person name="Leung T.F."/>
            <person name="Tungtrongchitr A."/>
            <person name="Zhong N."/>
            <person name="Liu Z."/>
            <person name="Tsui S."/>
        </authorList>
    </citation>
    <scope>NUCLEOTIDE SEQUENCE</scope>
    <source>
        <strain evidence="1">Derf</strain>
        <tissue evidence="1">Whole organism</tissue>
    </source>
</reference>
<evidence type="ECO:0000313" key="2">
    <source>
        <dbReference type="Proteomes" id="UP000790347"/>
    </source>
</evidence>
<organism evidence="1 2">
    <name type="scientific">Dermatophagoides farinae</name>
    <name type="common">American house dust mite</name>
    <dbReference type="NCBI Taxonomy" id="6954"/>
    <lineage>
        <taxon>Eukaryota</taxon>
        <taxon>Metazoa</taxon>
        <taxon>Ecdysozoa</taxon>
        <taxon>Arthropoda</taxon>
        <taxon>Chelicerata</taxon>
        <taxon>Arachnida</taxon>
        <taxon>Acari</taxon>
        <taxon>Acariformes</taxon>
        <taxon>Sarcoptiformes</taxon>
        <taxon>Astigmata</taxon>
        <taxon>Psoroptidia</taxon>
        <taxon>Analgoidea</taxon>
        <taxon>Pyroglyphidae</taxon>
        <taxon>Dermatophagoidinae</taxon>
        <taxon>Dermatophagoides</taxon>
    </lineage>
</organism>
<dbReference type="Proteomes" id="UP000790347">
    <property type="component" value="Unassembled WGS sequence"/>
</dbReference>
<dbReference type="AlphaFoldDB" id="A0A922HHQ1"/>
<sequence>MGYSYNPLRFNRPLIPSKVFCHHQQQEE</sequence>
<evidence type="ECO:0000313" key="1">
    <source>
        <dbReference type="EMBL" id="KAH9493626.1"/>
    </source>
</evidence>
<protein>
    <submittedName>
        <fullName evidence="1">Uncharacterized protein</fullName>
    </submittedName>
</protein>
<proteinExistence type="predicted"/>
<comment type="caution">
    <text evidence="1">The sequence shown here is derived from an EMBL/GenBank/DDBJ whole genome shotgun (WGS) entry which is preliminary data.</text>
</comment>
<accession>A0A922HHQ1</accession>
<reference evidence="1" key="1">
    <citation type="submission" date="2013-05" db="EMBL/GenBank/DDBJ databases">
        <authorList>
            <person name="Yim A.K.Y."/>
            <person name="Chan T.F."/>
            <person name="Ji K.M."/>
            <person name="Liu X.Y."/>
            <person name="Zhou J.W."/>
            <person name="Li R.Q."/>
            <person name="Yang K.Y."/>
            <person name="Li J."/>
            <person name="Li M."/>
            <person name="Law P.T.W."/>
            <person name="Wu Y.L."/>
            <person name="Cai Z.L."/>
            <person name="Qin H."/>
            <person name="Bao Y."/>
            <person name="Leung R.K.K."/>
            <person name="Ng P.K.S."/>
            <person name="Zou J."/>
            <person name="Zhong X.J."/>
            <person name="Ran P.X."/>
            <person name="Zhong N.S."/>
            <person name="Liu Z.G."/>
            <person name="Tsui S.K.W."/>
        </authorList>
    </citation>
    <scope>NUCLEOTIDE SEQUENCE</scope>
    <source>
        <strain evidence="1">Derf</strain>
        <tissue evidence="1">Whole organism</tissue>
    </source>
</reference>
<gene>
    <name evidence="1" type="ORF">DERF_014365</name>
</gene>
<keyword evidence="2" id="KW-1185">Reference proteome</keyword>